<dbReference type="InterPro" id="IPR028098">
    <property type="entry name" value="Glyco_trans_4-like_N"/>
</dbReference>
<sequence length="419" mass="44881">MRIGMITEWFPPEPAFIPGGLAPELAARGHDVRVLTGFPAYPLGRTYPGHRQRWRHVESGAVGAGTLTVRRVPAYPSHDLSAARRSLTYLSFAATSAIAARSFLRDVDVVYVHHPPATAYAAALALGRVPTVVHVQDMWPESVTASGMTPGGRAGAALYRTLDATMRGIYRRADQLIAISPTMADVLVRRGADPGRTRVVLNWAEEGNLRPVHLTAAERAELVAPEKCTVLFAGNIGEFQRVETAIRAAAATPGVDLVFVGSGTREAAARAYAAQLGATNVRFLGRRPVQEMARISAAADFHLVILRDLPVFRGMIPSKVQAALCCGAPLIVSVAGDCAELVTTARLGFACPPEDWQALAAAFAAAAATPAAERAGMVERALRTYAERMSLRSGADQIEDVLTKAVGPRPRTRRERSRP</sequence>
<dbReference type="SUPFAM" id="SSF53756">
    <property type="entry name" value="UDP-Glycosyltransferase/glycogen phosphorylase"/>
    <property type="match status" value="1"/>
</dbReference>
<comment type="caution">
    <text evidence="5">The sequence shown here is derived from an EMBL/GenBank/DDBJ whole genome shotgun (WGS) entry which is preliminary data.</text>
</comment>
<keyword evidence="6" id="KW-1185">Reference proteome</keyword>
<organism evidence="5 6">
    <name type="scientific">Luedemannella flava</name>
    <dbReference type="NCBI Taxonomy" id="349316"/>
    <lineage>
        <taxon>Bacteria</taxon>
        <taxon>Bacillati</taxon>
        <taxon>Actinomycetota</taxon>
        <taxon>Actinomycetes</taxon>
        <taxon>Micromonosporales</taxon>
        <taxon>Micromonosporaceae</taxon>
        <taxon>Luedemannella</taxon>
    </lineage>
</organism>
<accession>A0ABP4YNU3</accession>
<dbReference type="Gene3D" id="3.40.50.2000">
    <property type="entry name" value="Glycogen Phosphorylase B"/>
    <property type="match status" value="2"/>
</dbReference>
<dbReference type="InterPro" id="IPR001296">
    <property type="entry name" value="Glyco_trans_1"/>
</dbReference>
<dbReference type="PANTHER" id="PTHR45947:SF3">
    <property type="entry name" value="SULFOQUINOVOSYL TRANSFERASE SQD2"/>
    <property type="match status" value="1"/>
</dbReference>
<evidence type="ECO:0000259" key="4">
    <source>
        <dbReference type="Pfam" id="PF13579"/>
    </source>
</evidence>
<evidence type="ECO:0000256" key="2">
    <source>
        <dbReference type="ARBA" id="ARBA00022679"/>
    </source>
</evidence>
<keyword evidence="2" id="KW-0808">Transferase</keyword>
<dbReference type="CDD" id="cd03794">
    <property type="entry name" value="GT4_WbuB-like"/>
    <property type="match status" value="1"/>
</dbReference>
<protein>
    <submittedName>
        <fullName evidence="5">Glycosyltransferase family 4 protein</fullName>
    </submittedName>
</protein>
<gene>
    <name evidence="5" type="ORF">GCM10009682_46230</name>
</gene>
<dbReference type="PANTHER" id="PTHR45947">
    <property type="entry name" value="SULFOQUINOVOSYL TRANSFERASE SQD2"/>
    <property type="match status" value="1"/>
</dbReference>
<dbReference type="Proteomes" id="UP001500218">
    <property type="component" value="Unassembled WGS sequence"/>
</dbReference>
<evidence type="ECO:0000313" key="6">
    <source>
        <dbReference type="Proteomes" id="UP001500218"/>
    </source>
</evidence>
<dbReference type="EMBL" id="BAAALT010000177">
    <property type="protein sequence ID" value="GAA1820810.1"/>
    <property type="molecule type" value="Genomic_DNA"/>
</dbReference>
<dbReference type="Pfam" id="PF13579">
    <property type="entry name" value="Glyco_trans_4_4"/>
    <property type="match status" value="1"/>
</dbReference>
<name>A0ABP4YNU3_9ACTN</name>
<feature type="domain" description="Glycosyltransferase subfamily 4-like N-terminal" evidence="4">
    <location>
        <begin position="20"/>
        <end position="203"/>
    </location>
</feature>
<reference evidence="6" key="1">
    <citation type="journal article" date="2019" name="Int. J. Syst. Evol. Microbiol.">
        <title>The Global Catalogue of Microorganisms (GCM) 10K type strain sequencing project: providing services to taxonomists for standard genome sequencing and annotation.</title>
        <authorList>
            <consortium name="The Broad Institute Genomics Platform"/>
            <consortium name="The Broad Institute Genome Sequencing Center for Infectious Disease"/>
            <person name="Wu L."/>
            <person name="Ma J."/>
        </authorList>
    </citation>
    <scope>NUCLEOTIDE SEQUENCE [LARGE SCALE GENOMIC DNA]</scope>
    <source>
        <strain evidence="6">JCM 13250</strain>
    </source>
</reference>
<feature type="domain" description="Glycosyl transferase family 1" evidence="3">
    <location>
        <begin position="223"/>
        <end position="378"/>
    </location>
</feature>
<dbReference type="InterPro" id="IPR050194">
    <property type="entry name" value="Glycosyltransferase_grp1"/>
</dbReference>
<evidence type="ECO:0000256" key="1">
    <source>
        <dbReference type="ARBA" id="ARBA00022676"/>
    </source>
</evidence>
<evidence type="ECO:0000259" key="3">
    <source>
        <dbReference type="Pfam" id="PF00534"/>
    </source>
</evidence>
<dbReference type="Pfam" id="PF00534">
    <property type="entry name" value="Glycos_transf_1"/>
    <property type="match status" value="1"/>
</dbReference>
<evidence type="ECO:0000313" key="5">
    <source>
        <dbReference type="EMBL" id="GAA1820810.1"/>
    </source>
</evidence>
<proteinExistence type="predicted"/>
<keyword evidence="1" id="KW-0328">Glycosyltransferase</keyword>